<organism evidence="1 2">
    <name type="scientific">Simiduia curdlanivorans</name>
    <dbReference type="NCBI Taxonomy" id="1492769"/>
    <lineage>
        <taxon>Bacteria</taxon>
        <taxon>Pseudomonadati</taxon>
        <taxon>Pseudomonadota</taxon>
        <taxon>Gammaproteobacteria</taxon>
        <taxon>Cellvibrionales</taxon>
        <taxon>Cellvibrionaceae</taxon>
        <taxon>Simiduia</taxon>
    </lineage>
</organism>
<sequence length="90" mass="10042">MEDIKHDIKVGFSPQPDGGYFYFSGEEKSLKLLDSTLHVLNDWAEVSSGYRRLNVSGTDLDPYALAYEINDAAGFRVISIHMLVGLGRAY</sequence>
<dbReference type="EMBL" id="JBHSCX010000006">
    <property type="protein sequence ID" value="MFC4362496.1"/>
    <property type="molecule type" value="Genomic_DNA"/>
</dbReference>
<proteinExistence type="predicted"/>
<gene>
    <name evidence="1" type="ORF">ACFOX3_09285</name>
</gene>
<comment type="caution">
    <text evidence="1">The sequence shown here is derived from an EMBL/GenBank/DDBJ whole genome shotgun (WGS) entry which is preliminary data.</text>
</comment>
<evidence type="ECO:0000313" key="1">
    <source>
        <dbReference type="EMBL" id="MFC4362496.1"/>
    </source>
</evidence>
<evidence type="ECO:0000313" key="2">
    <source>
        <dbReference type="Proteomes" id="UP001595840"/>
    </source>
</evidence>
<keyword evidence="2" id="KW-1185">Reference proteome</keyword>
<dbReference type="Proteomes" id="UP001595840">
    <property type="component" value="Unassembled WGS sequence"/>
</dbReference>
<name>A0ABV8V3K9_9GAMM</name>
<accession>A0ABV8V3K9</accession>
<dbReference type="RefSeq" id="WP_290260462.1">
    <property type="nucleotide sequence ID" value="NZ_JAUFQG010000004.1"/>
</dbReference>
<protein>
    <submittedName>
        <fullName evidence="1">Uncharacterized protein</fullName>
    </submittedName>
</protein>
<reference evidence="2" key="1">
    <citation type="journal article" date="2019" name="Int. J. Syst. Evol. Microbiol.">
        <title>The Global Catalogue of Microorganisms (GCM) 10K type strain sequencing project: providing services to taxonomists for standard genome sequencing and annotation.</title>
        <authorList>
            <consortium name="The Broad Institute Genomics Platform"/>
            <consortium name="The Broad Institute Genome Sequencing Center for Infectious Disease"/>
            <person name="Wu L."/>
            <person name="Ma J."/>
        </authorList>
    </citation>
    <scope>NUCLEOTIDE SEQUENCE [LARGE SCALE GENOMIC DNA]</scope>
    <source>
        <strain evidence="2">CECT 8570</strain>
    </source>
</reference>